<reference evidence="2 3" key="1">
    <citation type="submission" date="2015-12" db="EMBL/GenBank/DDBJ databases">
        <title>Genome sequence of Tistrella mobilis MCCC 1A02139.</title>
        <authorList>
            <person name="Lu L."/>
            <person name="Lai Q."/>
            <person name="Shao Z."/>
            <person name="Qian P."/>
        </authorList>
    </citation>
    <scope>NUCLEOTIDE SEQUENCE [LARGE SCALE GENOMIC DNA]</scope>
    <source>
        <strain evidence="2 3">MCCC 1A02139</strain>
    </source>
</reference>
<dbReference type="PANTHER" id="PTHR11635:SF152">
    <property type="entry name" value="CAMP-DEPENDENT PROTEIN KINASE TYPE I REGULATORY SUBUNIT-RELATED"/>
    <property type="match status" value="1"/>
</dbReference>
<dbReference type="GO" id="GO:0005829">
    <property type="term" value="C:cytosol"/>
    <property type="evidence" value="ECO:0007669"/>
    <property type="project" value="TreeGrafter"/>
</dbReference>
<dbReference type="InterPro" id="IPR018490">
    <property type="entry name" value="cNMP-bd_dom_sf"/>
</dbReference>
<dbReference type="Pfam" id="PF00027">
    <property type="entry name" value="cNMP_binding"/>
    <property type="match status" value="1"/>
</dbReference>
<name>A0A162L2D9_9PROT</name>
<dbReference type="GO" id="GO:0034236">
    <property type="term" value="F:protein kinase A catalytic subunit binding"/>
    <property type="evidence" value="ECO:0007669"/>
    <property type="project" value="TreeGrafter"/>
</dbReference>
<dbReference type="GO" id="GO:0005952">
    <property type="term" value="C:cAMP-dependent protein kinase complex"/>
    <property type="evidence" value="ECO:0007669"/>
    <property type="project" value="InterPro"/>
</dbReference>
<dbReference type="Gene3D" id="2.60.120.10">
    <property type="entry name" value="Jelly Rolls"/>
    <property type="match status" value="1"/>
</dbReference>
<dbReference type="PROSITE" id="PS50042">
    <property type="entry name" value="CNMP_BINDING_3"/>
    <property type="match status" value="1"/>
</dbReference>
<proteinExistence type="predicted"/>
<dbReference type="PROSITE" id="PS00889">
    <property type="entry name" value="CNMP_BINDING_2"/>
    <property type="match status" value="1"/>
</dbReference>
<dbReference type="EMBL" id="LPZR01000135">
    <property type="protein sequence ID" value="KYO52911.1"/>
    <property type="molecule type" value="Genomic_DNA"/>
</dbReference>
<evidence type="ECO:0000313" key="2">
    <source>
        <dbReference type="EMBL" id="KYO52911.1"/>
    </source>
</evidence>
<dbReference type="OMA" id="MFREVDP"/>
<protein>
    <submittedName>
        <fullName evidence="2">Cyclic nucleotide-binding protein</fullName>
    </submittedName>
</protein>
<sequence length="176" mass="18728">MGAGDDPAAKGQEATVSLIRDVEVLRNVPMFANIEPAKLKLVAFTSERLTFDPGDRVFAEGDVGDAVFIIVEGSAEVQVATPRGPLKVADLGRNDVVGEIAILCDVPRTATVVAATPVIALRISKELFFQLIAQVPQMAVEIMRELARRVDRTTERYRLAVAGDEGGSGAAEPVDA</sequence>
<organism evidence="2 3">
    <name type="scientific">Tistrella mobilis</name>
    <dbReference type="NCBI Taxonomy" id="171437"/>
    <lineage>
        <taxon>Bacteria</taxon>
        <taxon>Pseudomonadati</taxon>
        <taxon>Pseudomonadota</taxon>
        <taxon>Alphaproteobacteria</taxon>
        <taxon>Geminicoccales</taxon>
        <taxon>Geminicoccaceae</taxon>
        <taxon>Tistrella</taxon>
    </lineage>
</organism>
<dbReference type="Proteomes" id="UP000075787">
    <property type="component" value="Unassembled WGS sequence"/>
</dbReference>
<dbReference type="OrthoDB" id="9809206at2"/>
<dbReference type="InterPro" id="IPR050503">
    <property type="entry name" value="cAMP-dep_PK_reg_su-like"/>
</dbReference>
<feature type="domain" description="Cyclic nucleotide-binding" evidence="1">
    <location>
        <begin position="30"/>
        <end position="149"/>
    </location>
</feature>
<dbReference type="InterPro" id="IPR014710">
    <property type="entry name" value="RmlC-like_jellyroll"/>
</dbReference>
<dbReference type="GeneID" id="97241508"/>
<dbReference type="InterPro" id="IPR018488">
    <property type="entry name" value="cNMP-bd_CS"/>
</dbReference>
<dbReference type="InterPro" id="IPR000595">
    <property type="entry name" value="cNMP-bd_dom"/>
</dbReference>
<dbReference type="SMART" id="SM00100">
    <property type="entry name" value="cNMP"/>
    <property type="match status" value="1"/>
</dbReference>
<gene>
    <name evidence="2" type="ORF">AUP44_04240</name>
</gene>
<dbReference type="AlphaFoldDB" id="A0A162L2D9"/>
<dbReference type="SUPFAM" id="SSF51206">
    <property type="entry name" value="cAMP-binding domain-like"/>
    <property type="match status" value="1"/>
</dbReference>
<dbReference type="PANTHER" id="PTHR11635">
    <property type="entry name" value="CAMP-DEPENDENT PROTEIN KINASE REGULATORY CHAIN"/>
    <property type="match status" value="1"/>
</dbReference>
<dbReference type="RefSeq" id="WP_014745568.1">
    <property type="nucleotide sequence ID" value="NZ_CP121013.1"/>
</dbReference>
<accession>A0A162L2D9</accession>
<dbReference type="CDD" id="cd00038">
    <property type="entry name" value="CAP_ED"/>
    <property type="match status" value="1"/>
</dbReference>
<evidence type="ECO:0000259" key="1">
    <source>
        <dbReference type="PROSITE" id="PS50042"/>
    </source>
</evidence>
<dbReference type="GO" id="GO:0004862">
    <property type="term" value="F:cAMP-dependent protein kinase inhibitor activity"/>
    <property type="evidence" value="ECO:0007669"/>
    <property type="project" value="TreeGrafter"/>
</dbReference>
<dbReference type="GO" id="GO:0030552">
    <property type="term" value="F:cAMP binding"/>
    <property type="evidence" value="ECO:0007669"/>
    <property type="project" value="TreeGrafter"/>
</dbReference>
<dbReference type="PRINTS" id="PR00103">
    <property type="entry name" value="CAMPKINASE"/>
</dbReference>
<comment type="caution">
    <text evidence="2">The sequence shown here is derived from an EMBL/GenBank/DDBJ whole genome shotgun (WGS) entry which is preliminary data.</text>
</comment>
<evidence type="ECO:0000313" key="3">
    <source>
        <dbReference type="Proteomes" id="UP000075787"/>
    </source>
</evidence>